<dbReference type="GO" id="GO:0003824">
    <property type="term" value="F:catalytic activity"/>
    <property type="evidence" value="ECO:0007669"/>
    <property type="project" value="InterPro"/>
</dbReference>
<comment type="caution">
    <text evidence="2">The sequence shown here is derived from an EMBL/GenBank/DDBJ whole genome shotgun (WGS) entry which is preliminary data.</text>
</comment>
<dbReference type="AlphaFoldDB" id="A0A4Y2W2M8"/>
<evidence type="ECO:0000313" key="2">
    <source>
        <dbReference type="EMBL" id="GBO31609.1"/>
    </source>
</evidence>
<protein>
    <recommendedName>
        <fullName evidence="1">Endonuclease/exonuclease/phosphatase domain-containing protein</fullName>
    </recommendedName>
</protein>
<evidence type="ECO:0000259" key="1">
    <source>
        <dbReference type="Pfam" id="PF14529"/>
    </source>
</evidence>
<reference evidence="2 3" key="1">
    <citation type="journal article" date="2019" name="Sci. Rep.">
        <title>Orb-weaving spider Araneus ventricosus genome elucidates the spidroin gene catalogue.</title>
        <authorList>
            <person name="Kono N."/>
            <person name="Nakamura H."/>
            <person name="Ohtoshi R."/>
            <person name="Moran D.A.P."/>
            <person name="Shinohara A."/>
            <person name="Yoshida Y."/>
            <person name="Fujiwara M."/>
            <person name="Mori M."/>
            <person name="Tomita M."/>
            <person name="Arakawa K."/>
        </authorList>
    </citation>
    <scope>NUCLEOTIDE SEQUENCE [LARGE SCALE GENOMIC DNA]</scope>
</reference>
<proteinExistence type="predicted"/>
<dbReference type="OrthoDB" id="6432697at2759"/>
<keyword evidence="3" id="KW-1185">Reference proteome</keyword>
<sequence length="89" mass="9860">METLQKLHSILTGLGDERVLICADLNAHTRIWGYANEDTRGAQVEDFLLAQQLYLPNEKTPLPNLSTVAEKDGRTCLSSKARTSVTPAY</sequence>
<evidence type="ECO:0000313" key="3">
    <source>
        <dbReference type="Proteomes" id="UP000499080"/>
    </source>
</evidence>
<dbReference type="SUPFAM" id="SSF56219">
    <property type="entry name" value="DNase I-like"/>
    <property type="match status" value="1"/>
</dbReference>
<dbReference type="InterPro" id="IPR005135">
    <property type="entry name" value="Endo/exonuclease/phosphatase"/>
</dbReference>
<dbReference type="Gene3D" id="3.60.10.10">
    <property type="entry name" value="Endonuclease/exonuclease/phosphatase"/>
    <property type="match status" value="1"/>
</dbReference>
<gene>
    <name evidence="2" type="ORF">AVEN_123556_1</name>
</gene>
<dbReference type="EMBL" id="BGPR01054937">
    <property type="protein sequence ID" value="GBO31609.1"/>
    <property type="molecule type" value="Genomic_DNA"/>
</dbReference>
<dbReference type="Pfam" id="PF14529">
    <property type="entry name" value="Exo_endo_phos_2"/>
    <property type="match status" value="1"/>
</dbReference>
<name>A0A4Y2W2M8_ARAVE</name>
<accession>A0A4Y2W2M8</accession>
<dbReference type="InterPro" id="IPR036691">
    <property type="entry name" value="Endo/exonu/phosph_ase_sf"/>
</dbReference>
<organism evidence="2 3">
    <name type="scientific">Araneus ventricosus</name>
    <name type="common">Orbweaver spider</name>
    <name type="synonym">Epeira ventricosa</name>
    <dbReference type="NCBI Taxonomy" id="182803"/>
    <lineage>
        <taxon>Eukaryota</taxon>
        <taxon>Metazoa</taxon>
        <taxon>Ecdysozoa</taxon>
        <taxon>Arthropoda</taxon>
        <taxon>Chelicerata</taxon>
        <taxon>Arachnida</taxon>
        <taxon>Araneae</taxon>
        <taxon>Araneomorphae</taxon>
        <taxon>Entelegynae</taxon>
        <taxon>Araneoidea</taxon>
        <taxon>Araneidae</taxon>
        <taxon>Araneus</taxon>
    </lineage>
</organism>
<feature type="domain" description="Endonuclease/exonuclease/phosphatase" evidence="1">
    <location>
        <begin position="3"/>
        <end position="65"/>
    </location>
</feature>
<dbReference type="Proteomes" id="UP000499080">
    <property type="component" value="Unassembled WGS sequence"/>
</dbReference>